<protein>
    <submittedName>
        <fullName evidence="1">Uncharacterized protein</fullName>
    </submittedName>
</protein>
<dbReference type="Proteomes" id="UP001642487">
    <property type="component" value="Chromosome 2"/>
</dbReference>
<dbReference type="EMBL" id="OZ021736">
    <property type="protein sequence ID" value="CAK9315793.1"/>
    <property type="molecule type" value="Genomic_DNA"/>
</dbReference>
<gene>
    <name evidence="1" type="ORF">CITCOLO1_LOCUS7620</name>
</gene>
<evidence type="ECO:0000313" key="2">
    <source>
        <dbReference type="Proteomes" id="UP001642487"/>
    </source>
</evidence>
<organism evidence="1 2">
    <name type="scientific">Citrullus colocynthis</name>
    <name type="common">colocynth</name>
    <dbReference type="NCBI Taxonomy" id="252529"/>
    <lineage>
        <taxon>Eukaryota</taxon>
        <taxon>Viridiplantae</taxon>
        <taxon>Streptophyta</taxon>
        <taxon>Embryophyta</taxon>
        <taxon>Tracheophyta</taxon>
        <taxon>Spermatophyta</taxon>
        <taxon>Magnoliopsida</taxon>
        <taxon>eudicotyledons</taxon>
        <taxon>Gunneridae</taxon>
        <taxon>Pentapetalae</taxon>
        <taxon>rosids</taxon>
        <taxon>fabids</taxon>
        <taxon>Cucurbitales</taxon>
        <taxon>Cucurbitaceae</taxon>
        <taxon>Benincaseae</taxon>
        <taxon>Citrullus</taxon>
    </lineage>
</organism>
<keyword evidence="2" id="KW-1185">Reference proteome</keyword>
<evidence type="ECO:0000313" key="1">
    <source>
        <dbReference type="EMBL" id="CAK9315793.1"/>
    </source>
</evidence>
<name>A0ABP0Y5U0_9ROSI</name>
<reference evidence="1 2" key="1">
    <citation type="submission" date="2024-03" db="EMBL/GenBank/DDBJ databases">
        <authorList>
            <person name="Gkanogiannis A."/>
            <person name="Becerra Lopez-Lavalle L."/>
        </authorList>
    </citation>
    <scope>NUCLEOTIDE SEQUENCE [LARGE SCALE GENOMIC DNA]</scope>
</reference>
<accession>A0ABP0Y5U0</accession>
<sequence>MLLANWKRSTNECPYFSLEALPYLMLTLNGIDIDLETMRKPENRKSTNKNFKLKPHVQGGGLCGSLTSGTKKNPSNPSLHRIRRWRVEFFCPCGLRILFLRFLMDPPSSLMGLQDCKLLHIEISARDTCRLHQPKERRVSQLQVIANFPKITQQFFLRKRGKRKTKKKKNLKVFLHSVVNKKEHTRSITRERQIFEAVVVSTRLELSNEFQEL</sequence>
<proteinExistence type="predicted"/>